<dbReference type="Pfam" id="PF22322">
    <property type="entry name" value="DUF6973"/>
    <property type="match status" value="1"/>
</dbReference>
<name>A0A243AJF8_BACTU</name>
<keyword evidence="1" id="KW-0732">Signal</keyword>
<feature type="chain" id="PRO_5012060216" description="DUF6973 domain-containing protein" evidence="1">
    <location>
        <begin position="24"/>
        <end position="231"/>
    </location>
</feature>
<dbReference type="EMBL" id="NFDG01000064">
    <property type="protein sequence ID" value="OTY23855.1"/>
    <property type="molecule type" value="Genomic_DNA"/>
</dbReference>
<reference evidence="3 4" key="1">
    <citation type="submission" date="2016-10" db="EMBL/GenBank/DDBJ databases">
        <title>Comparative genomics of Bacillus thuringiensis reveals a path to pathogens against multiple invertebrate hosts.</title>
        <authorList>
            <person name="Zheng J."/>
            <person name="Gao Q."/>
            <person name="Liu H."/>
            <person name="Peng D."/>
            <person name="Ruan L."/>
            <person name="Sun M."/>
        </authorList>
    </citation>
    <scope>NUCLEOTIDE SEQUENCE [LARGE SCALE GENOMIC DNA]</scope>
    <source>
        <strain evidence="3">BGSC 4BM1</strain>
    </source>
</reference>
<dbReference type="Proteomes" id="UP000194860">
    <property type="component" value="Unassembled WGS sequence"/>
</dbReference>
<proteinExistence type="predicted"/>
<accession>A0A243AJF8</accession>
<comment type="caution">
    <text evidence="3">The sequence shown here is derived from an EMBL/GenBank/DDBJ whole genome shotgun (WGS) entry which is preliminary data.</text>
</comment>
<dbReference type="AlphaFoldDB" id="A0A243AJF8"/>
<dbReference type="InterPro" id="IPR054246">
    <property type="entry name" value="DUF6973"/>
</dbReference>
<gene>
    <name evidence="3" type="ORF">BK732_07775</name>
</gene>
<feature type="domain" description="DUF6973" evidence="2">
    <location>
        <begin position="112"/>
        <end position="210"/>
    </location>
</feature>
<evidence type="ECO:0000259" key="2">
    <source>
        <dbReference type="Pfam" id="PF22322"/>
    </source>
</evidence>
<evidence type="ECO:0000313" key="4">
    <source>
        <dbReference type="Proteomes" id="UP000194860"/>
    </source>
</evidence>
<organism evidence="3 4">
    <name type="scientific">Bacillus thuringiensis serovar navarrensis</name>
    <dbReference type="NCBI Taxonomy" id="339658"/>
    <lineage>
        <taxon>Bacteria</taxon>
        <taxon>Bacillati</taxon>
        <taxon>Bacillota</taxon>
        <taxon>Bacilli</taxon>
        <taxon>Bacillales</taxon>
        <taxon>Bacillaceae</taxon>
        <taxon>Bacillus</taxon>
        <taxon>Bacillus cereus group</taxon>
    </lineage>
</organism>
<sequence>MKFKKTVLGLLSGIFLTMTVGNAAVAETDPVNEKAYMAAFEQLVVEMDNGQIQNEEEGNKRFDELVIEKENNPNTRVKRSASIAGALGKSAEMQACLRSIGAYKCGQARLNVNAAINMAKAYYPSSTHNGKGDAFRHSYWNALMCKSIGCSNAKIVADNHERYNPGPQKEHDMDYYNNQKGRDMYQWRVHNGWSVSPQAMADNLRQDIRNGLLKYISYQYDSNGSLWWTNQ</sequence>
<evidence type="ECO:0000256" key="1">
    <source>
        <dbReference type="SAM" id="SignalP"/>
    </source>
</evidence>
<protein>
    <recommendedName>
        <fullName evidence="2">DUF6973 domain-containing protein</fullName>
    </recommendedName>
</protein>
<feature type="signal peptide" evidence="1">
    <location>
        <begin position="1"/>
        <end position="23"/>
    </location>
</feature>
<evidence type="ECO:0000313" key="3">
    <source>
        <dbReference type="EMBL" id="OTY23855.1"/>
    </source>
</evidence>